<keyword evidence="3" id="KW-1185">Reference proteome</keyword>
<accession>A0ABU3E6N7</accession>
<sequence length="66" mass="7515">MKNEEIQSKGRGNPGGSQSGGKKKDETQEQLREQSQQQKKKRKDSEGNYVKNRNYKNSSSENRGDV</sequence>
<evidence type="ECO:0000313" key="3">
    <source>
        <dbReference type="Proteomes" id="UP001261624"/>
    </source>
</evidence>
<feature type="compositionally biased region" description="Polar residues" evidence="1">
    <location>
        <begin position="55"/>
        <end position="66"/>
    </location>
</feature>
<name>A0ABU3E6N7_9FLAO</name>
<reference evidence="2 3" key="1">
    <citation type="submission" date="2023-09" db="EMBL/GenBank/DDBJ databases">
        <authorList>
            <person name="Rey-Velasco X."/>
        </authorList>
    </citation>
    <scope>NUCLEOTIDE SEQUENCE [LARGE SCALE GENOMIC DNA]</scope>
    <source>
        <strain evidence="2 3">F188</strain>
    </source>
</reference>
<evidence type="ECO:0000256" key="1">
    <source>
        <dbReference type="SAM" id="MobiDB-lite"/>
    </source>
</evidence>
<organism evidence="2 3">
    <name type="scientific">Autumnicola patrickiae</name>
    <dbReference type="NCBI Taxonomy" id="3075591"/>
    <lineage>
        <taxon>Bacteria</taxon>
        <taxon>Pseudomonadati</taxon>
        <taxon>Bacteroidota</taxon>
        <taxon>Flavobacteriia</taxon>
        <taxon>Flavobacteriales</taxon>
        <taxon>Flavobacteriaceae</taxon>
        <taxon>Autumnicola</taxon>
    </lineage>
</organism>
<comment type="caution">
    <text evidence="2">The sequence shown here is derived from an EMBL/GenBank/DDBJ whole genome shotgun (WGS) entry which is preliminary data.</text>
</comment>
<evidence type="ECO:0000313" key="2">
    <source>
        <dbReference type="EMBL" id="MDT0691644.1"/>
    </source>
</evidence>
<dbReference type="Proteomes" id="UP001261624">
    <property type="component" value="Unassembled WGS sequence"/>
</dbReference>
<dbReference type="EMBL" id="JAVRHM010000030">
    <property type="protein sequence ID" value="MDT0691644.1"/>
    <property type="molecule type" value="Genomic_DNA"/>
</dbReference>
<feature type="compositionally biased region" description="Basic and acidic residues" evidence="1">
    <location>
        <begin position="22"/>
        <end position="32"/>
    </location>
</feature>
<feature type="region of interest" description="Disordered" evidence="1">
    <location>
        <begin position="1"/>
        <end position="66"/>
    </location>
</feature>
<protein>
    <submittedName>
        <fullName evidence="2">Uncharacterized protein</fullName>
    </submittedName>
</protein>
<dbReference type="RefSeq" id="WP_311687278.1">
    <property type="nucleotide sequence ID" value="NZ_JAVRHM010000030.1"/>
</dbReference>
<proteinExistence type="predicted"/>
<gene>
    <name evidence="2" type="ORF">RM549_17765</name>
</gene>